<reference evidence="1 2" key="1">
    <citation type="submission" date="2007-05" db="EMBL/GenBank/DDBJ databases">
        <title>Complete sequence of Geobacter uraniireducens Rf4.</title>
        <authorList>
            <consortium name="US DOE Joint Genome Institute"/>
            <person name="Copeland A."/>
            <person name="Lucas S."/>
            <person name="Lapidus A."/>
            <person name="Barry K."/>
            <person name="Detter J.C."/>
            <person name="Glavina del Rio T."/>
            <person name="Hammon N."/>
            <person name="Israni S."/>
            <person name="Dalin E."/>
            <person name="Tice H."/>
            <person name="Pitluck S."/>
            <person name="Chertkov O."/>
            <person name="Brettin T."/>
            <person name="Bruce D."/>
            <person name="Han C."/>
            <person name="Schmutz J."/>
            <person name="Larimer F."/>
            <person name="Land M."/>
            <person name="Hauser L."/>
            <person name="Kyrpides N."/>
            <person name="Mikhailova N."/>
            <person name="Shelobolina E."/>
            <person name="Aklujkar M."/>
            <person name="Lovley D."/>
            <person name="Richardson P."/>
        </authorList>
    </citation>
    <scope>NUCLEOTIDE SEQUENCE [LARGE SCALE GENOMIC DNA]</scope>
    <source>
        <strain evidence="1 2">Rf4</strain>
    </source>
</reference>
<name>A5G814_GEOUR</name>
<keyword evidence="1" id="KW-0808">Transferase</keyword>
<evidence type="ECO:0000313" key="1">
    <source>
        <dbReference type="EMBL" id="ABQ27932.1"/>
    </source>
</evidence>
<dbReference type="STRING" id="351605.Gura_3781"/>
<dbReference type="PANTHER" id="PTHR43861:SF6">
    <property type="entry name" value="METHYLTRANSFERASE TYPE 11"/>
    <property type="match status" value="1"/>
</dbReference>
<dbReference type="Proteomes" id="UP000006695">
    <property type="component" value="Chromosome"/>
</dbReference>
<keyword evidence="2" id="KW-1185">Reference proteome</keyword>
<evidence type="ECO:0000313" key="2">
    <source>
        <dbReference type="Proteomes" id="UP000006695"/>
    </source>
</evidence>
<gene>
    <name evidence="1" type="ordered locus">Gura_3781</name>
</gene>
<organism evidence="1 2">
    <name type="scientific">Geotalea uraniireducens (strain Rf4)</name>
    <name type="common">Geobacter uraniireducens</name>
    <dbReference type="NCBI Taxonomy" id="351605"/>
    <lineage>
        <taxon>Bacteria</taxon>
        <taxon>Pseudomonadati</taxon>
        <taxon>Thermodesulfobacteriota</taxon>
        <taxon>Desulfuromonadia</taxon>
        <taxon>Geobacterales</taxon>
        <taxon>Geobacteraceae</taxon>
        <taxon>Geotalea</taxon>
    </lineage>
</organism>
<sequence length="194" mass="22004">MARSHFTEVCGTEVSTTAVQIAKDKYGVEIVGDSLESIDFGDRRFDTVTLFHVLEHVHNPVDVVRKCHALLRDNGMLLIAVPNELESLRRRVRHALNRLGLRQIKYHGLLGIPKIVLDGSLAEIHLSHFTPAVVADLVQRNGFAVVENDLDPYYVKHGPAGLLHAAYYRLMRVLWKLTGKNFYDTIWLVARKQD</sequence>
<dbReference type="GO" id="GO:0032259">
    <property type="term" value="P:methylation"/>
    <property type="evidence" value="ECO:0007669"/>
    <property type="project" value="UniProtKB-KW"/>
</dbReference>
<accession>A5G814</accession>
<dbReference type="CDD" id="cd02440">
    <property type="entry name" value="AdoMet_MTases"/>
    <property type="match status" value="1"/>
</dbReference>
<dbReference type="EMBL" id="CP000698">
    <property type="protein sequence ID" value="ABQ27932.1"/>
    <property type="molecule type" value="Genomic_DNA"/>
</dbReference>
<dbReference type="GO" id="GO:0008168">
    <property type="term" value="F:methyltransferase activity"/>
    <property type="evidence" value="ECO:0007669"/>
    <property type="project" value="UniProtKB-KW"/>
</dbReference>
<dbReference type="InterPro" id="IPR029063">
    <property type="entry name" value="SAM-dependent_MTases_sf"/>
</dbReference>
<dbReference type="KEGG" id="gur:Gura_3781"/>
<protein>
    <submittedName>
        <fullName evidence="1">Methyltransferase type 11</fullName>
    </submittedName>
</protein>
<proteinExistence type="predicted"/>
<dbReference type="Gene3D" id="3.40.50.150">
    <property type="entry name" value="Vaccinia Virus protein VP39"/>
    <property type="match status" value="1"/>
</dbReference>
<dbReference type="HOGENOM" id="CLU_1400745_0_0_7"/>
<dbReference type="SUPFAM" id="SSF53335">
    <property type="entry name" value="S-adenosyl-L-methionine-dependent methyltransferases"/>
    <property type="match status" value="1"/>
</dbReference>
<dbReference type="Pfam" id="PF13489">
    <property type="entry name" value="Methyltransf_23"/>
    <property type="match status" value="1"/>
</dbReference>
<dbReference type="AlphaFoldDB" id="A5G814"/>
<keyword evidence="1" id="KW-0489">Methyltransferase</keyword>
<dbReference type="PANTHER" id="PTHR43861">
    <property type="entry name" value="TRANS-ACONITATE 2-METHYLTRANSFERASE-RELATED"/>
    <property type="match status" value="1"/>
</dbReference>